<feature type="domain" description="FHA" evidence="1">
    <location>
        <begin position="22"/>
        <end position="71"/>
    </location>
</feature>
<evidence type="ECO:0000313" key="2">
    <source>
        <dbReference type="EMBL" id="ADV61338.1"/>
    </source>
</evidence>
<sequence>MRAELRPRRGWHATIVLDRDVTLLGRDRQCDVVVDAPGISRKHCILVKTDGLVWLRDLVSTNGTMVNGIKVRSGALLPGDRLRIGLASFEVFLGPDTDQSSPPATTAPKPQATRVSLLEQFDFDLLNLNEEGGASDEERWSDELESFKIASDQG</sequence>
<dbReference type="HOGENOM" id="CLU_1701892_0_0_0"/>
<protein>
    <submittedName>
        <fullName evidence="2">FHA domain containing protein</fullName>
    </submittedName>
</protein>
<dbReference type="eggNOG" id="COG1716">
    <property type="taxonomic scope" value="Bacteria"/>
</dbReference>
<evidence type="ECO:0000259" key="1">
    <source>
        <dbReference type="PROSITE" id="PS50006"/>
    </source>
</evidence>
<accession>E8R1R6</accession>
<proteinExistence type="predicted"/>
<dbReference type="InterPro" id="IPR050923">
    <property type="entry name" value="Cell_Proc_Reg/RNA_Proc"/>
</dbReference>
<organism evidence="2 3">
    <name type="scientific">Isosphaera pallida (strain ATCC 43644 / DSM 9630 / IS1B)</name>
    <dbReference type="NCBI Taxonomy" id="575540"/>
    <lineage>
        <taxon>Bacteria</taxon>
        <taxon>Pseudomonadati</taxon>
        <taxon>Planctomycetota</taxon>
        <taxon>Planctomycetia</taxon>
        <taxon>Isosphaerales</taxon>
        <taxon>Isosphaeraceae</taxon>
        <taxon>Isosphaera</taxon>
    </lineage>
</organism>
<gene>
    <name evidence="2" type="ordered locus">Isop_0747</name>
</gene>
<dbReference type="CDD" id="cd00060">
    <property type="entry name" value="FHA"/>
    <property type="match status" value="1"/>
</dbReference>
<dbReference type="EMBL" id="CP002353">
    <property type="protein sequence ID" value="ADV61338.1"/>
    <property type="molecule type" value="Genomic_DNA"/>
</dbReference>
<evidence type="ECO:0000313" key="3">
    <source>
        <dbReference type="Proteomes" id="UP000008631"/>
    </source>
</evidence>
<dbReference type="InterPro" id="IPR000253">
    <property type="entry name" value="FHA_dom"/>
</dbReference>
<dbReference type="Gene3D" id="2.60.200.20">
    <property type="match status" value="1"/>
</dbReference>
<reference evidence="2 3" key="2">
    <citation type="journal article" date="2011" name="Stand. Genomic Sci.">
        <title>Complete genome sequence of Isosphaera pallida type strain (IS1B).</title>
        <authorList>
            <consortium name="US DOE Joint Genome Institute (JGI-PGF)"/>
            <person name="Goker M."/>
            <person name="Cleland D."/>
            <person name="Saunders E."/>
            <person name="Lapidus A."/>
            <person name="Nolan M."/>
            <person name="Lucas S."/>
            <person name="Hammon N."/>
            <person name="Deshpande S."/>
            <person name="Cheng J.F."/>
            <person name="Tapia R."/>
            <person name="Han C."/>
            <person name="Goodwin L."/>
            <person name="Pitluck S."/>
            <person name="Liolios K."/>
            <person name="Pagani I."/>
            <person name="Ivanova N."/>
            <person name="Mavromatis K."/>
            <person name="Pati A."/>
            <person name="Chen A."/>
            <person name="Palaniappan K."/>
            <person name="Land M."/>
            <person name="Hauser L."/>
            <person name="Chang Y.J."/>
            <person name="Jeffries C.D."/>
            <person name="Detter J.C."/>
            <person name="Beck B."/>
            <person name="Woyke T."/>
            <person name="Bristow J."/>
            <person name="Eisen J.A."/>
            <person name="Markowitz V."/>
            <person name="Hugenholtz P."/>
            <person name="Kyrpides N.C."/>
            <person name="Klenk H.P."/>
        </authorList>
    </citation>
    <scope>NUCLEOTIDE SEQUENCE [LARGE SCALE GENOMIC DNA]</scope>
    <source>
        <strain evidence="3">ATCC 43644 / DSM 9630 / IS1B</strain>
    </source>
</reference>
<dbReference type="Proteomes" id="UP000008631">
    <property type="component" value="Chromosome"/>
</dbReference>
<dbReference type="PROSITE" id="PS50006">
    <property type="entry name" value="FHA_DOMAIN"/>
    <property type="match status" value="1"/>
</dbReference>
<reference key="1">
    <citation type="submission" date="2010-11" db="EMBL/GenBank/DDBJ databases">
        <title>The complete sequence of chromosome of Isophaera pallida ATCC 43644.</title>
        <authorList>
            <consortium name="US DOE Joint Genome Institute (JGI-PGF)"/>
            <person name="Lucas S."/>
            <person name="Copeland A."/>
            <person name="Lapidus A."/>
            <person name="Bruce D."/>
            <person name="Goodwin L."/>
            <person name="Pitluck S."/>
            <person name="Kyrpides N."/>
            <person name="Mavromatis K."/>
            <person name="Pagani I."/>
            <person name="Ivanova N."/>
            <person name="Saunders E."/>
            <person name="Brettin T."/>
            <person name="Detter J.C."/>
            <person name="Han C."/>
            <person name="Tapia R."/>
            <person name="Land M."/>
            <person name="Hauser L."/>
            <person name="Markowitz V."/>
            <person name="Cheng J.-F."/>
            <person name="Hugenholtz P."/>
            <person name="Woyke T."/>
            <person name="Wu D."/>
            <person name="Eisen J.A."/>
        </authorList>
    </citation>
    <scope>NUCLEOTIDE SEQUENCE</scope>
    <source>
        <strain>ATCC 43644</strain>
    </source>
</reference>
<dbReference type="InParanoid" id="E8R1R6"/>
<dbReference type="Pfam" id="PF00498">
    <property type="entry name" value="FHA"/>
    <property type="match status" value="1"/>
</dbReference>
<dbReference type="PANTHER" id="PTHR23308">
    <property type="entry name" value="NUCLEAR INHIBITOR OF PROTEIN PHOSPHATASE-1"/>
    <property type="match status" value="1"/>
</dbReference>
<name>E8R1R6_ISOPI</name>
<dbReference type="AlphaFoldDB" id="E8R1R6"/>
<dbReference type="STRING" id="575540.Isop_0747"/>
<dbReference type="InterPro" id="IPR008984">
    <property type="entry name" value="SMAD_FHA_dom_sf"/>
</dbReference>
<dbReference type="SUPFAM" id="SSF49879">
    <property type="entry name" value="SMAD/FHA domain"/>
    <property type="match status" value="1"/>
</dbReference>
<keyword evidence="3" id="KW-1185">Reference proteome</keyword>
<dbReference type="KEGG" id="ipa:Isop_0747"/>
<dbReference type="SMART" id="SM00240">
    <property type="entry name" value="FHA"/>
    <property type="match status" value="1"/>
</dbReference>